<dbReference type="EMBL" id="MT142598">
    <property type="protein sequence ID" value="QJA85844.1"/>
    <property type="molecule type" value="Genomic_DNA"/>
</dbReference>
<dbReference type="AlphaFoldDB" id="A0A6H2A2V8"/>
<gene>
    <name evidence="2" type="ORF">MM415A00504_0026</name>
    <name evidence="3" type="ORF">MM415B02169_0016</name>
    <name evidence="1" type="ORF">TM448A04081_0002</name>
</gene>
<proteinExistence type="predicted"/>
<reference evidence="1" key="1">
    <citation type="submission" date="2020-03" db="EMBL/GenBank/DDBJ databases">
        <title>The deep terrestrial virosphere.</title>
        <authorList>
            <person name="Holmfeldt K."/>
            <person name="Nilsson E."/>
            <person name="Simone D."/>
            <person name="Lopez-Fernandez M."/>
            <person name="Wu X."/>
            <person name="de Brujin I."/>
            <person name="Lundin D."/>
            <person name="Andersson A."/>
            <person name="Bertilsson S."/>
            <person name="Dopson M."/>
        </authorList>
    </citation>
    <scope>NUCLEOTIDE SEQUENCE</scope>
    <source>
        <strain evidence="2">MM415A00504</strain>
        <strain evidence="3">MM415B02169</strain>
        <strain evidence="1">TM448A04081</strain>
    </source>
</reference>
<evidence type="ECO:0000313" key="3">
    <source>
        <dbReference type="EMBL" id="QJA85844.1"/>
    </source>
</evidence>
<evidence type="ECO:0000313" key="2">
    <source>
        <dbReference type="EMBL" id="QJA81626.1"/>
    </source>
</evidence>
<sequence>MTDMHGGDDIMRIGMLVQRHAPVIYPDIDLLLKLSLEYRARLRLAESPDNALYREQVELATRNAQLQTIRSRDARRDQATRG</sequence>
<organism evidence="1">
    <name type="scientific">viral metagenome</name>
    <dbReference type="NCBI Taxonomy" id="1070528"/>
    <lineage>
        <taxon>unclassified sequences</taxon>
        <taxon>metagenomes</taxon>
        <taxon>organismal metagenomes</taxon>
    </lineage>
</organism>
<accession>A0A6H2A2V8</accession>
<dbReference type="EMBL" id="MT144456">
    <property type="protein sequence ID" value="QJA53845.1"/>
    <property type="molecule type" value="Genomic_DNA"/>
</dbReference>
<evidence type="ECO:0000313" key="1">
    <source>
        <dbReference type="EMBL" id="QJA53845.1"/>
    </source>
</evidence>
<protein>
    <submittedName>
        <fullName evidence="1">Uncharacterized protein</fullName>
    </submittedName>
</protein>
<name>A0A6H2A2V8_9ZZZZ</name>
<dbReference type="EMBL" id="MT142465">
    <property type="protein sequence ID" value="QJA81626.1"/>
    <property type="molecule type" value="Genomic_DNA"/>
</dbReference>